<protein>
    <submittedName>
        <fullName evidence="3">IS3 family transposase</fullName>
    </submittedName>
</protein>
<dbReference type="PANTHER" id="PTHR46889">
    <property type="entry name" value="TRANSPOSASE INSF FOR INSERTION SEQUENCE IS3B-RELATED"/>
    <property type="match status" value="1"/>
</dbReference>
<name>A0ABY8BX06_9MICO</name>
<accession>A0ABY8BX06</accession>
<dbReference type="EMBL" id="CP119108">
    <property type="protein sequence ID" value="WEG08726.1"/>
    <property type="molecule type" value="Genomic_DNA"/>
</dbReference>
<dbReference type="PANTHER" id="PTHR46889:SF4">
    <property type="entry name" value="TRANSPOSASE INSO FOR INSERTION SEQUENCE ELEMENT IS911B-RELATED"/>
    <property type="match status" value="1"/>
</dbReference>
<evidence type="ECO:0000259" key="2">
    <source>
        <dbReference type="PROSITE" id="PS50994"/>
    </source>
</evidence>
<comment type="function">
    <text evidence="1">Involved in the transposition of the insertion sequence.</text>
</comment>
<dbReference type="InterPro" id="IPR001584">
    <property type="entry name" value="Integrase_cat-core"/>
</dbReference>
<dbReference type="RefSeq" id="WP_275278053.1">
    <property type="nucleotide sequence ID" value="NZ_CP119108.1"/>
</dbReference>
<feature type="domain" description="Integrase catalytic" evidence="2">
    <location>
        <begin position="117"/>
        <end position="278"/>
    </location>
</feature>
<dbReference type="InterPro" id="IPR012337">
    <property type="entry name" value="RNaseH-like_sf"/>
</dbReference>
<dbReference type="InterPro" id="IPR048020">
    <property type="entry name" value="Transpos_IS3"/>
</dbReference>
<dbReference type="InterPro" id="IPR036397">
    <property type="entry name" value="RNaseH_sf"/>
</dbReference>
<keyword evidence="4" id="KW-1185">Reference proteome</keyword>
<proteinExistence type="predicted"/>
<evidence type="ECO:0000256" key="1">
    <source>
        <dbReference type="ARBA" id="ARBA00002286"/>
    </source>
</evidence>
<dbReference type="Pfam" id="PF13276">
    <property type="entry name" value="HTH_21"/>
    <property type="match status" value="1"/>
</dbReference>
<gene>
    <name evidence="3" type="ORF">PU630_16005</name>
</gene>
<dbReference type="PROSITE" id="PS50994">
    <property type="entry name" value="INTEGRASE"/>
    <property type="match status" value="1"/>
</dbReference>
<dbReference type="SUPFAM" id="SSF53098">
    <property type="entry name" value="Ribonuclease H-like"/>
    <property type="match status" value="1"/>
</dbReference>
<dbReference type="Proteomes" id="UP001214553">
    <property type="component" value="Chromosome"/>
</dbReference>
<organism evidence="3 4">
    <name type="scientific">Microbacterium horticulturae</name>
    <dbReference type="NCBI Taxonomy" id="3028316"/>
    <lineage>
        <taxon>Bacteria</taxon>
        <taxon>Bacillati</taxon>
        <taxon>Actinomycetota</taxon>
        <taxon>Actinomycetes</taxon>
        <taxon>Micrococcales</taxon>
        <taxon>Microbacteriaceae</taxon>
        <taxon>Microbacterium</taxon>
    </lineage>
</organism>
<evidence type="ECO:0000313" key="4">
    <source>
        <dbReference type="Proteomes" id="UP001214553"/>
    </source>
</evidence>
<dbReference type="Gene3D" id="3.30.420.10">
    <property type="entry name" value="Ribonuclease H-like superfamily/Ribonuclease H"/>
    <property type="match status" value="1"/>
</dbReference>
<dbReference type="Pfam" id="PF00665">
    <property type="entry name" value="rve"/>
    <property type="match status" value="1"/>
</dbReference>
<reference evidence="3 4" key="1">
    <citation type="submission" date="2023-03" db="EMBL/GenBank/DDBJ databases">
        <title>Genome sequence of Microbacterium sp. KACC 23027.</title>
        <authorList>
            <person name="Kim S."/>
            <person name="Heo J."/>
            <person name="Kwon S.-W."/>
        </authorList>
    </citation>
    <scope>NUCLEOTIDE SEQUENCE [LARGE SCALE GENOMIC DNA]</scope>
    <source>
        <strain evidence="3 4">KACC 23027</strain>
    </source>
</reference>
<evidence type="ECO:0000313" key="3">
    <source>
        <dbReference type="EMBL" id="WEG08726.1"/>
    </source>
</evidence>
<dbReference type="InterPro" id="IPR050900">
    <property type="entry name" value="Transposase_IS3/IS150/IS904"/>
</dbReference>
<dbReference type="Pfam" id="PF13333">
    <property type="entry name" value="rve_2"/>
    <property type="match status" value="1"/>
</dbReference>
<dbReference type="InterPro" id="IPR025948">
    <property type="entry name" value="HTH-like_dom"/>
</dbReference>
<sequence length="281" mass="32000">MITRLREHFPVAYLCQRLEVSRSAYYEWMSGSAARQARTELVLQIDDAFTSTGCMDGYRKVTATLARRGIVRDRKTIARYMRVHGMVGFIAQRQFQRAKQRQARPADPPDLVGREFTSDEPGEILVSDITYIPTGQGWLYMATVIDVATRMVLGYACARTQTAKLVIQALSRARATGIVAPDAIFHSDHGIQYRSRAFARACGHRIRRSMGAHYQCWDNAVAESFFSKLKSEHLDRVTFLNRQDAAAAVDEYVARYNNERLHESLDYHTPAEHLEQLQHVA</sequence>
<dbReference type="NCBIfam" id="NF033516">
    <property type="entry name" value="transpos_IS3"/>
    <property type="match status" value="1"/>
</dbReference>